<evidence type="ECO:0000313" key="2">
    <source>
        <dbReference type="EMBL" id="KYF48507.1"/>
    </source>
</evidence>
<accession>A0A150P0U6</accession>
<keyword evidence="1" id="KW-0472">Membrane</keyword>
<name>A0A150P0U6_SORCE</name>
<keyword evidence="1" id="KW-0812">Transmembrane</keyword>
<feature type="transmembrane region" description="Helical" evidence="1">
    <location>
        <begin position="94"/>
        <end position="117"/>
    </location>
</feature>
<gene>
    <name evidence="2" type="ORF">BE08_27385</name>
</gene>
<dbReference type="Proteomes" id="UP000075420">
    <property type="component" value="Unassembled WGS sequence"/>
</dbReference>
<sequence>MLHGSRHVDSHRPPRPRSLRPWYLLATMLLTWIIGVRGFMAGCGTATYLRGGMAPDVMVVAEQARDQGDPFQFTFLVLEAAQASAMSLYQDVSFPLSVGKVILGGLLVIASGLALGGRPGTRSFVLQVLLANLAFAAVEYALTRDIRGAWIDLVAQAGALLPPEVPERESLTNPSLWWTAERVRFVLFELAILGAAALAMTRERTKLYFQAVARTTVDPGDEP</sequence>
<organism evidence="2 3">
    <name type="scientific">Sorangium cellulosum</name>
    <name type="common">Polyangium cellulosum</name>
    <dbReference type="NCBI Taxonomy" id="56"/>
    <lineage>
        <taxon>Bacteria</taxon>
        <taxon>Pseudomonadati</taxon>
        <taxon>Myxococcota</taxon>
        <taxon>Polyangia</taxon>
        <taxon>Polyangiales</taxon>
        <taxon>Polyangiaceae</taxon>
        <taxon>Sorangium</taxon>
    </lineage>
</organism>
<comment type="caution">
    <text evidence="2">The sequence shown here is derived from an EMBL/GenBank/DDBJ whole genome shotgun (WGS) entry which is preliminary data.</text>
</comment>
<evidence type="ECO:0000256" key="1">
    <source>
        <dbReference type="SAM" id="Phobius"/>
    </source>
</evidence>
<feature type="transmembrane region" description="Helical" evidence="1">
    <location>
        <begin position="124"/>
        <end position="142"/>
    </location>
</feature>
<reference evidence="2 3" key="1">
    <citation type="submission" date="2014-02" db="EMBL/GenBank/DDBJ databases">
        <title>The small core and large imbalanced accessory genome model reveals a collaborative survival strategy of Sorangium cellulosum strains in nature.</title>
        <authorList>
            <person name="Han K."/>
            <person name="Peng R."/>
            <person name="Blom J."/>
            <person name="Li Y.-Z."/>
        </authorList>
    </citation>
    <scope>NUCLEOTIDE SEQUENCE [LARGE SCALE GENOMIC DNA]</scope>
    <source>
        <strain evidence="2 3">So0157-25</strain>
    </source>
</reference>
<feature type="transmembrane region" description="Helical" evidence="1">
    <location>
        <begin position="183"/>
        <end position="200"/>
    </location>
</feature>
<feature type="transmembrane region" description="Helical" evidence="1">
    <location>
        <begin position="21"/>
        <end position="40"/>
    </location>
</feature>
<protein>
    <submittedName>
        <fullName evidence="2">Uncharacterized protein</fullName>
    </submittedName>
</protein>
<proteinExistence type="predicted"/>
<evidence type="ECO:0000313" key="3">
    <source>
        <dbReference type="Proteomes" id="UP000075420"/>
    </source>
</evidence>
<dbReference type="EMBL" id="JELY01003488">
    <property type="protein sequence ID" value="KYF48507.1"/>
    <property type="molecule type" value="Genomic_DNA"/>
</dbReference>
<dbReference type="AlphaFoldDB" id="A0A150P0U6"/>
<keyword evidence="1" id="KW-1133">Transmembrane helix</keyword>